<accession>A0ABM5JZZ1</accession>
<dbReference type="Gene3D" id="3.60.10.10">
    <property type="entry name" value="Endonuclease/exonuclease/phosphatase"/>
    <property type="match status" value="1"/>
</dbReference>
<dbReference type="PANTHER" id="PTHR36688">
    <property type="entry name" value="ENDO/EXONUCLEASE/PHOSPHATASE DOMAIN-CONTAINING PROTEIN"/>
    <property type="match status" value="1"/>
</dbReference>
<feature type="domain" description="Endonuclease/exonuclease/phosphatase" evidence="1">
    <location>
        <begin position="123"/>
        <end position="213"/>
    </location>
</feature>
<sequence length="312" mass="35346">MSVRIPTRNGPSQGSDADLKVMFWNAGGLSNSKFLELKRSVLEKNVDIYVIVEAGTATDTPHLYSIVGYSTHVLKRSRQVASGIIIGIKTPLVCKTNIIHEMQDRDKLEMFQVEVWKNSKHVTLFLLYNPPDNIPALESVEQQIQPSTIIIGDFNIPSTRWGYSRTTNVEKHLENFLDNNYLDVVNTPPTFLLFRGSQSRPDLVVTHPHITGKTSVTLLDDAAGCGHRALLVTCKLAKDKKAQNRAPRWNFKKTDWKKYRKCTDEVLTQLTLQEPEEAAKKVTEAYLNVQKGAYREVKLRGIRLTGPQRYPN</sequence>
<keyword evidence="3" id="KW-1185">Reference proteome</keyword>
<name>A0ABM5JZZ1_DIAVI</name>
<dbReference type="Proteomes" id="UP001652700">
    <property type="component" value="Unplaced"/>
</dbReference>
<evidence type="ECO:0000259" key="1">
    <source>
        <dbReference type="Pfam" id="PF14529"/>
    </source>
</evidence>
<organism evidence="2 3">
    <name type="scientific">Diabrotica virgifera virgifera</name>
    <name type="common">western corn rootworm</name>
    <dbReference type="NCBI Taxonomy" id="50390"/>
    <lineage>
        <taxon>Eukaryota</taxon>
        <taxon>Metazoa</taxon>
        <taxon>Ecdysozoa</taxon>
        <taxon>Arthropoda</taxon>
        <taxon>Hexapoda</taxon>
        <taxon>Insecta</taxon>
        <taxon>Pterygota</taxon>
        <taxon>Neoptera</taxon>
        <taxon>Endopterygota</taxon>
        <taxon>Coleoptera</taxon>
        <taxon>Polyphaga</taxon>
        <taxon>Cucujiformia</taxon>
        <taxon>Chrysomeloidea</taxon>
        <taxon>Chrysomelidae</taxon>
        <taxon>Galerucinae</taxon>
        <taxon>Diabroticina</taxon>
        <taxon>Diabroticites</taxon>
        <taxon>Diabrotica</taxon>
    </lineage>
</organism>
<dbReference type="RefSeq" id="XP_050503507.1">
    <property type="nucleotide sequence ID" value="XM_050647550.1"/>
</dbReference>
<dbReference type="InterPro" id="IPR005135">
    <property type="entry name" value="Endo/exonuclease/phosphatase"/>
</dbReference>
<proteinExistence type="predicted"/>
<dbReference type="InterPro" id="IPR036691">
    <property type="entry name" value="Endo/exonu/phosph_ase_sf"/>
</dbReference>
<dbReference type="SUPFAM" id="SSF56219">
    <property type="entry name" value="DNase I-like"/>
    <property type="match status" value="1"/>
</dbReference>
<evidence type="ECO:0000313" key="2">
    <source>
        <dbReference type="EnsemblMetazoa" id="XP_050503507.1"/>
    </source>
</evidence>
<dbReference type="EnsemblMetazoa" id="XM_050647550.1">
    <property type="protein sequence ID" value="XP_050503507.1"/>
    <property type="gene ID" value="LOC126882577"/>
</dbReference>
<reference evidence="2" key="1">
    <citation type="submission" date="2025-05" db="UniProtKB">
        <authorList>
            <consortium name="EnsemblMetazoa"/>
        </authorList>
    </citation>
    <scope>IDENTIFICATION</scope>
</reference>
<protein>
    <recommendedName>
        <fullName evidence="1">Endonuclease/exonuclease/phosphatase domain-containing protein</fullName>
    </recommendedName>
</protein>
<evidence type="ECO:0000313" key="3">
    <source>
        <dbReference type="Proteomes" id="UP001652700"/>
    </source>
</evidence>
<dbReference type="PANTHER" id="PTHR36688:SF2">
    <property type="entry name" value="ENDONUCLEASE_EXONUCLEASE_PHOSPHATASE DOMAIN-CONTAINING PROTEIN"/>
    <property type="match status" value="1"/>
</dbReference>
<dbReference type="Pfam" id="PF14529">
    <property type="entry name" value="Exo_endo_phos_2"/>
    <property type="match status" value="1"/>
</dbReference>
<dbReference type="InterPro" id="IPR052560">
    <property type="entry name" value="RdDP_mobile_element"/>
</dbReference>
<dbReference type="GeneID" id="126882577"/>